<accession>A0A1C2G3G1</accession>
<name>A0A1C2G3G1_9GAMM</name>
<dbReference type="SUPFAM" id="SSF54593">
    <property type="entry name" value="Glyoxalase/Bleomycin resistance protein/Dihydroxybiphenyl dioxygenase"/>
    <property type="match status" value="2"/>
</dbReference>
<dbReference type="Proteomes" id="UP000253250">
    <property type="component" value="Unassembled WGS sequence"/>
</dbReference>
<dbReference type="InterPro" id="IPR051785">
    <property type="entry name" value="MMCE/EMCE_epimerase"/>
</dbReference>
<evidence type="ECO:0000313" key="3">
    <source>
        <dbReference type="Proteomes" id="UP000253250"/>
    </source>
</evidence>
<dbReference type="AlphaFoldDB" id="A0A1C2G3G1"/>
<evidence type="ECO:0000256" key="1">
    <source>
        <dbReference type="ARBA" id="ARBA00022723"/>
    </source>
</evidence>
<reference evidence="2 3" key="1">
    <citation type="submission" date="2018-02" db="EMBL/GenBank/DDBJ databases">
        <title>Insights into the biology of acidophilic members of the Acidiferrobacteraceae family derived from comparative genomic analyses.</title>
        <authorList>
            <person name="Issotta F."/>
            <person name="Thyssen C."/>
            <person name="Mena C."/>
            <person name="Moya A."/>
            <person name="Bellenberg S."/>
            <person name="Sproer C."/>
            <person name="Covarrubias P.C."/>
            <person name="Sand W."/>
            <person name="Quatrini R."/>
            <person name="Vera M."/>
        </authorList>
    </citation>
    <scope>NUCLEOTIDE SEQUENCE [LARGE SCALE GENOMIC DNA]</scope>
    <source>
        <strain evidence="3">m-1</strain>
    </source>
</reference>
<dbReference type="OrthoDB" id="9812656at2"/>
<dbReference type="GO" id="GO:0046872">
    <property type="term" value="F:metal ion binding"/>
    <property type="evidence" value="ECO:0007669"/>
    <property type="project" value="UniProtKB-KW"/>
</dbReference>
<organism evidence="2 3">
    <name type="scientific">Acidiferrobacter thiooxydans</name>
    <dbReference type="NCBI Taxonomy" id="163359"/>
    <lineage>
        <taxon>Bacteria</taxon>
        <taxon>Pseudomonadati</taxon>
        <taxon>Pseudomonadota</taxon>
        <taxon>Gammaproteobacteria</taxon>
        <taxon>Acidiferrobacterales</taxon>
        <taxon>Acidiferrobacteraceae</taxon>
        <taxon>Acidiferrobacter</taxon>
    </lineage>
</organism>
<dbReference type="STRING" id="163359.A9R16_08935"/>
<dbReference type="PANTHER" id="PTHR43048">
    <property type="entry name" value="METHYLMALONYL-COA EPIMERASE"/>
    <property type="match status" value="1"/>
</dbReference>
<dbReference type="PANTHER" id="PTHR43048:SF3">
    <property type="entry name" value="METHYLMALONYL-COA EPIMERASE, MITOCHONDRIAL"/>
    <property type="match status" value="1"/>
</dbReference>
<proteinExistence type="predicted"/>
<dbReference type="GO" id="GO:0004462">
    <property type="term" value="F:lactoylglutathione lyase activity"/>
    <property type="evidence" value="ECO:0007669"/>
    <property type="project" value="InterPro"/>
</dbReference>
<dbReference type="PROSITE" id="PS00934">
    <property type="entry name" value="GLYOXALASE_I_1"/>
    <property type="match status" value="1"/>
</dbReference>
<dbReference type="RefSeq" id="WP_065969215.1">
    <property type="nucleotide sequence ID" value="NZ_CP080624.1"/>
</dbReference>
<dbReference type="PROSITE" id="PS51819">
    <property type="entry name" value="VOC"/>
    <property type="match status" value="2"/>
</dbReference>
<dbReference type="InterPro" id="IPR018146">
    <property type="entry name" value="Glyoxalase_1_CS"/>
</dbReference>
<protein>
    <submittedName>
        <fullName evidence="2">VOC family protein</fullName>
    </submittedName>
</protein>
<dbReference type="EMBL" id="PSYR01000002">
    <property type="protein sequence ID" value="RCN56342.1"/>
    <property type="molecule type" value="Genomic_DNA"/>
</dbReference>
<keyword evidence="3" id="KW-1185">Reference proteome</keyword>
<sequence>MIGAPLPGPGIRIARLALNVHDMARAAAFYRHVLGFRPLGAPCPATPEQAALLGRPFESLTMTLGDTRLELARFFTPSTPYPADSRANDLWFQHFAITCRDIEGLTQRAVQGGGRPITRSGPQTLPPASGGVTAYKFRDPDGHPLELLVPADIPSQAPGPRPAQDRAIDHTALSVSDCDRAMAFYQEVFGLTPGTRQTNSGPEQERLDNLSGVRVRVATLFASPPGPHLELLGYEQPRGRRQVLAATDIAATRTVLTTTDLATLEQRLSSRGRTPPRRIADAVLGQDEDGHWLMIEQVP</sequence>
<evidence type="ECO:0000313" key="2">
    <source>
        <dbReference type="EMBL" id="RCN56342.1"/>
    </source>
</evidence>
<keyword evidence="1" id="KW-0479">Metal-binding</keyword>
<comment type="caution">
    <text evidence="2">The sequence shown here is derived from an EMBL/GenBank/DDBJ whole genome shotgun (WGS) entry which is preliminary data.</text>
</comment>
<dbReference type="GO" id="GO:0046491">
    <property type="term" value="P:L-methylmalonyl-CoA metabolic process"/>
    <property type="evidence" value="ECO:0007669"/>
    <property type="project" value="TreeGrafter"/>
</dbReference>
<dbReference type="Gene3D" id="3.10.180.10">
    <property type="entry name" value="2,3-Dihydroxybiphenyl 1,2-Dioxygenase, domain 1"/>
    <property type="match status" value="2"/>
</dbReference>
<dbReference type="InterPro" id="IPR029068">
    <property type="entry name" value="Glyas_Bleomycin-R_OHBP_Dase"/>
</dbReference>
<dbReference type="InterPro" id="IPR037523">
    <property type="entry name" value="VOC_core"/>
</dbReference>
<dbReference type="InterPro" id="IPR004360">
    <property type="entry name" value="Glyas_Fos-R_dOase_dom"/>
</dbReference>
<dbReference type="GO" id="GO:0004493">
    <property type="term" value="F:methylmalonyl-CoA epimerase activity"/>
    <property type="evidence" value="ECO:0007669"/>
    <property type="project" value="TreeGrafter"/>
</dbReference>
<gene>
    <name evidence="2" type="ORF">C4900_10930</name>
</gene>
<dbReference type="Pfam" id="PF00903">
    <property type="entry name" value="Glyoxalase"/>
    <property type="match status" value="2"/>
</dbReference>
<dbReference type="CDD" id="cd06587">
    <property type="entry name" value="VOC"/>
    <property type="match status" value="1"/>
</dbReference>